<dbReference type="PANTHER" id="PTHR36617:SF5">
    <property type="entry name" value="OS05G0421675 PROTEIN"/>
    <property type="match status" value="1"/>
</dbReference>
<sequence length="107" mass="12699">VDSFFWIDPWLGGVPLSVKYRRLFDLSTNKSISVAEMSELGWEARGAVWQWRRQLWAWEEEMLGECWNLLYDFVLQPNISDYWLWRHDTGGGYSVRGAYNLLTTMDD</sequence>
<keyword evidence="1" id="KW-0808">Transferase</keyword>
<comment type="caution">
    <text evidence="1">The sequence shown here is derived from an EMBL/GenBank/DDBJ whole genome shotgun (WGS) entry which is preliminary data.</text>
</comment>
<protein>
    <submittedName>
        <fullName evidence="1">Receptor-like kinase</fullName>
    </submittedName>
</protein>
<evidence type="ECO:0000313" key="2">
    <source>
        <dbReference type="Proteomes" id="UP000265520"/>
    </source>
</evidence>
<dbReference type="PANTHER" id="PTHR36617">
    <property type="entry name" value="PROTEIN, PUTATIVE-RELATED"/>
    <property type="match status" value="1"/>
</dbReference>
<dbReference type="GO" id="GO:0016301">
    <property type="term" value="F:kinase activity"/>
    <property type="evidence" value="ECO:0007669"/>
    <property type="project" value="UniProtKB-KW"/>
</dbReference>
<reference evidence="1 2" key="1">
    <citation type="journal article" date="2018" name="Front. Plant Sci.">
        <title>Red Clover (Trifolium pratense) and Zigzag Clover (T. medium) - A Picture of Genomic Similarities and Differences.</title>
        <authorList>
            <person name="Dluhosova J."/>
            <person name="Istvanek J."/>
            <person name="Nedelnik J."/>
            <person name="Repkova J."/>
        </authorList>
    </citation>
    <scope>NUCLEOTIDE SEQUENCE [LARGE SCALE GENOMIC DNA]</scope>
    <source>
        <strain evidence="2">cv. 10/8</strain>
        <tissue evidence="1">Leaf</tissue>
    </source>
</reference>
<dbReference type="Proteomes" id="UP000265520">
    <property type="component" value="Unassembled WGS sequence"/>
</dbReference>
<name>A0A392SAE1_9FABA</name>
<evidence type="ECO:0000313" key="1">
    <source>
        <dbReference type="EMBL" id="MCI45923.1"/>
    </source>
</evidence>
<feature type="non-terminal residue" evidence="1">
    <location>
        <position position="1"/>
    </location>
</feature>
<keyword evidence="1" id="KW-0675">Receptor</keyword>
<proteinExistence type="predicted"/>
<dbReference type="EMBL" id="LXQA010350499">
    <property type="protein sequence ID" value="MCI45923.1"/>
    <property type="molecule type" value="Genomic_DNA"/>
</dbReference>
<keyword evidence="2" id="KW-1185">Reference proteome</keyword>
<organism evidence="1 2">
    <name type="scientific">Trifolium medium</name>
    <dbReference type="NCBI Taxonomy" id="97028"/>
    <lineage>
        <taxon>Eukaryota</taxon>
        <taxon>Viridiplantae</taxon>
        <taxon>Streptophyta</taxon>
        <taxon>Embryophyta</taxon>
        <taxon>Tracheophyta</taxon>
        <taxon>Spermatophyta</taxon>
        <taxon>Magnoliopsida</taxon>
        <taxon>eudicotyledons</taxon>
        <taxon>Gunneridae</taxon>
        <taxon>Pentapetalae</taxon>
        <taxon>rosids</taxon>
        <taxon>fabids</taxon>
        <taxon>Fabales</taxon>
        <taxon>Fabaceae</taxon>
        <taxon>Papilionoideae</taxon>
        <taxon>50 kb inversion clade</taxon>
        <taxon>NPAAA clade</taxon>
        <taxon>Hologalegina</taxon>
        <taxon>IRL clade</taxon>
        <taxon>Trifolieae</taxon>
        <taxon>Trifolium</taxon>
    </lineage>
</organism>
<keyword evidence="1" id="KW-0418">Kinase</keyword>
<accession>A0A392SAE1</accession>
<feature type="non-terminal residue" evidence="1">
    <location>
        <position position="107"/>
    </location>
</feature>
<dbReference type="AlphaFoldDB" id="A0A392SAE1"/>